<dbReference type="InterPro" id="IPR001245">
    <property type="entry name" value="Ser-Thr/Tyr_kinase_cat_dom"/>
</dbReference>
<dbReference type="InterPro" id="IPR011990">
    <property type="entry name" value="TPR-like_helical_dom_sf"/>
</dbReference>
<dbReference type="Gene3D" id="1.10.510.10">
    <property type="entry name" value="Transferase(Phosphotransferase) domain 1"/>
    <property type="match status" value="1"/>
</dbReference>
<evidence type="ECO:0000313" key="4">
    <source>
        <dbReference type="Proteomes" id="UP000054248"/>
    </source>
</evidence>
<dbReference type="InterPro" id="IPR019734">
    <property type="entry name" value="TPR_rpt"/>
</dbReference>
<dbReference type="SUPFAM" id="SSF56112">
    <property type="entry name" value="Protein kinase-like (PK-like)"/>
    <property type="match status" value="1"/>
</dbReference>
<feature type="domain" description="Protein kinase" evidence="2">
    <location>
        <begin position="41"/>
        <end position="330"/>
    </location>
</feature>
<reference evidence="4" key="2">
    <citation type="submission" date="2015-01" db="EMBL/GenBank/DDBJ databases">
        <title>Evolutionary Origins and Diversification of the Mycorrhizal Mutualists.</title>
        <authorList>
            <consortium name="DOE Joint Genome Institute"/>
            <consortium name="Mycorrhizal Genomics Consortium"/>
            <person name="Kohler A."/>
            <person name="Kuo A."/>
            <person name="Nagy L.G."/>
            <person name="Floudas D."/>
            <person name="Copeland A."/>
            <person name="Barry K.W."/>
            <person name="Cichocki N."/>
            <person name="Veneault-Fourrey C."/>
            <person name="LaButti K."/>
            <person name="Lindquist E.A."/>
            <person name="Lipzen A."/>
            <person name="Lundell T."/>
            <person name="Morin E."/>
            <person name="Murat C."/>
            <person name="Riley R."/>
            <person name="Ohm R."/>
            <person name="Sun H."/>
            <person name="Tunlid A."/>
            <person name="Henrissat B."/>
            <person name="Grigoriev I.V."/>
            <person name="Hibbett D.S."/>
            <person name="Martin F."/>
        </authorList>
    </citation>
    <scope>NUCLEOTIDE SEQUENCE [LARGE SCALE GENOMIC DNA]</scope>
    <source>
        <strain evidence="4">MUT 4182</strain>
    </source>
</reference>
<evidence type="ECO:0000313" key="3">
    <source>
        <dbReference type="EMBL" id="KIO34528.1"/>
    </source>
</evidence>
<gene>
    <name evidence="3" type="ORF">M407DRAFT_16506</name>
</gene>
<evidence type="ECO:0000256" key="1">
    <source>
        <dbReference type="PROSITE-ProRule" id="PRU00339"/>
    </source>
</evidence>
<organism evidence="3 4">
    <name type="scientific">Tulasnella calospora MUT 4182</name>
    <dbReference type="NCBI Taxonomy" id="1051891"/>
    <lineage>
        <taxon>Eukaryota</taxon>
        <taxon>Fungi</taxon>
        <taxon>Dikarya</taxon>
        <taxon>Basidiomycota</taxon>
        <taxon>Agaricomycotina</taxon>
        <taxon>Agaricomycetes</taxon>
        <taxon>Cantharellales</taxon>
        <taxon>Tulasnellaceae</taxon>
        <taxon>Tulasnella</taxon>
    </lineage>
</organism>
<proteinExistence type="predicted"/>
<protein>
    <recommendedName>
        <fullName evidence="2">Protein kinase domain-containing protein</fullName>
    </recommendedName>
</protein>
<sequence>MSQSGGALDSTERRRAIRRKAVEEAYESLKKHHVDRRRIVFFRHEHKRSGGYGVVQRAKLYQSTYLPAWLASRLHGQPEIVAVKQIRMSAADDPFELKRVFTKEMLVWSGLEDHSGIAKFLGFYADFERFEAWLLSPWEPHGNIMEFIGRRRLEVPEKLSLVYDTVDALTFLHQLTPPVCHGDIKSANVLVNANYRAVFCDFGLARIFEDSGFRRLETSTGFKGSIRWCSPELLDGGPRTSKSDVYAWAWLVWEIMTGEMPYQDTVAEYAIIRKIFESPYPQVDGVSRLSDCLQLWELMIRCWAVEPDQRPTSNMCKTTVTSLPRCHPTLEDVNPDSRSAALLENLGDLEIWKGNLETGIAHLEKALQLYEHDGHEAGIASVLRKRAAACYSLDYYVEGVRFASAALQKLRLLGDDLGVADALLWNGRSLAMQSKEDEAMPFFTEALEIFRVNEHDVGVVSCLERIGEIHRRQGRNDEALSALEDALVIACQSGDKLGEVKVTKALGYLQWALGDTDKAIAVLTASCETARQIGFTEVTCECQNGLGNLKFQQGNYEEAEKLYQESIALARSMNQNFTLANALGGLGNTFQQQGRLAETAAALEESWNVFQQTSFRGKERTKVPSQLVKLKEAEGDHEAALFWHKQAIVELRDCGDKWGLADALTDWGIALVKAERYDEAGLSFEASIVIGRELELYWNVYWNSERLASIPKTAIGGGD</sequence>
<dbReference type="PROSITE" id="PS50005">
    <property type="entry name" value="TPR"/>
    <property type="match status" value="1"/>
</dbReference>
<accession>A0A0C3LKA2</accession>
<dbReference type="PANTHER" id="PTHR44329">
    <property type="entry name" value="SERINE/THREONINE-PROTEIN KINASE TNNI3K-RELATED"/>
    <property type="match status" value="1"/>
</dbReference>
<dbReference type="Pfam" id="PF13424">
    <property type="entry name" value="TPR_12"/>
    <property type="match status" value="2"/>
</dbReference>
<keyword evidence="1" id="KW-0802">TPR repeat</keyword>
<dbReference type="InterPro" id="IPR051681">
    <property type="entry name" value="Ser/Thr_Kinases-Pseudokinases"/>
</dbReference>
<dbReference type="Gene3D" id="1.25.40.10">
    <property type="entry name" value="Tetratricopeptide repeat domain"/>
    <property type="match status" value="2"/>
</dbReference>
<reference evidence="3 4" key="1">
    <citation type="submission" date="2014-04" db="EMBL/GenBank/DDBJ databases">
        <authorList>
            <consortium name="DOE Joint Genome Institute"/>
            <person name="Kuo A."/>
            <person name="Girlanda M."/>
            <person name="Perotto S."/>
            <person name="Kohler A."/>
            <person name="Nagy L.G."/>
            <person name="Floudas D."/>
            <person name="Copeland A."/>
            <person name="Barry K.W."/>
            <person name="Cichocki N."/>
            <person name="Veneault-Fourrey C."/>
            <person name="LaButti K."/>
            <person name="Lindquist E.A."/>
            <person name="Lipzen A."/>
            <person name="Lundell T."/>
            <person name="Morin E."/>
            <person name="Murat C."/>
            <person name="Sun H."/>
            <person name="Tunlid A."/>
            <person name="Henrissat B."/>
            <person name="Grigoriev I.V."/>
            <person name="Hibbett D.S."/>
            <person name="Martin F."/>
            <person name="Nordberg H.P."/>
            <person name="Cantor M.N."/>
            <person name="Hua S.X."/>
        </authorList>
    </citation>
    <scope>NUCLEOTIDE SEQUENCE [LARGE SCALE GENOMIC DNA]</scope>
    <source>
        <strain evidence="3 4">MUT 4182</strain>
    </source>
</reference>
<dbReference type="InterPro" id="IPR008271">
    <property type="entry name" value="Ser/Thr_kinase_AS"/>
</dbReference>
<dbReference type="GO" id="GO:0004674">
    <property type="term" value="F:protein serine/threonine kinase activity"/>
    <property type="evidence" value="ECO:0007669"/>
    <property type="project" value="TreeGrafter"/>
</dbReference>
<dbReference type="OrthoDB" id="3227842at2759"/>
<dbReference type="GO" id="GO:0005524">
    <property type="term" value="F:ATP binding"/>
    <property type="evidence" value="ECO:0007669"/>
    <property type="project" value="InterPro"/>
</dbReference>
<dbReference type="SMART" id="SM00220">
    <property type="entry name" value="S_TKc"/>
    <property type="match status" value="1"/>
</dbReference>
<dbReference type="PROSITE" id="PS50011">
    <property type="entry name" value="PROTEIN_KINASE_DOM"/>
    <property type="match status" value="1"/>
</dbReference>
<feature type="repeat" description="TPR" evidence="1">
    <location>
        <begin position="540"/>
        <end position="573"/>
    </location>
</feature>
<dbReference type="STRING" id="1051891.A0A0C3LKA2"/>
<name>A0A0C3LKA2_9AGAM</name>
<dbReference type="AlphaFoldDB" id="A0A0C3LKA2"/>
<dbReference type="SUPFAM" id="SSF48452">
    <property type="entry name" value="TPR-like"/>
    <property type="match status" value="3"/>
</dbReference>
<dbReference type="HOGENOM" id="CLU_000288_7_37_1"/>
<dbReference type="InterPro" id="IPR000719">
    <property type="entry name" value="Prot_kinase_dom"/>
</dbReference>
<dbReference type="Pfam" id="PF07714">
    <property type="entry name" value="PK_Tyr_Ser-Thr"/>
    <property type="match status" value="1"/>
</dbReference>
<dbReference type="InterPro" id="IPR011009">
    <property type="entry name" value="Kinase-like_dom_sf"/>
</dbReference>
<dbReference type="PROSITE" id="PS00108">
    <property type="entry name" value="PROTEIN_KINASE_ST"/>
    <property type="match status" value="1"/>
</dbReference>
<dbReference type="SMART" id="SM00028">
    <property type="entry name" value="TPR"/>
    <property type="match status" value="7"/>
</dbReference>
<keyword evidence="4" id="KW-1185">Reference proteome</keyword>
<dbReference type="EMBL" id="KN822942">
    <property type="protein sequence ID" value="KIO34528.1"/>
    <property type="molecule type" value="Genomic_DNA"/>
</dbReference>
<evidence type="ECO:0000259" key="2">
    <source>
        <dbReference type="PROSITE" id="PS50011"/>
    </source>
</evidence>
<dbReference type="Proteomes" id="UP000054248">
    <property type="component" value="Unassembled WGS sequence"/>
</dbReference>